<comment type="subcellular location">
    <subcellularLocation>
        <location evidence="1 16">Membrane</location>
        <topology evidence="1 16">Single-pass type I membrane protein</topology>
    </subcellularLocation>
</comment>
<dbReference type="Pfam" id="PF21520">
    <property type="entry name" value="ITGAX-like_Ig_3"/>
    <property type="match status" value="1"/>
</dbReference>
<dbReference type="Pfam" id="PF01839">
    <property type="entry name" value="FG-GAP"/>
    <property type="match status" value="2"/>
</dbReference>
<dbReference type="GO" id="GO:0009897">
    <property type="term" value="C:external side of plasma membrane"/>
    <property type="evidence" value="ECO:0007669"/>
    <property type="project" value="TreeGrafter"/>
</dbReference>
<evidence type="ECO:0000256" key="16">
    <source>
        <dbReference type="RuleBase" id="RU003762"/>
    </source>
</evidence>
<feature type="chain" id="PRO_5041518017" description="VWFA domain-containing protein" evidence="16">
    <location>
        <begin position="24"/>
        <end position="1192"/>
    </location>
</feature>
<dbReference type="InterPro" id="IPR032695">
    <property type="entry name" value="Integrin_dom_sf"/>
</dbReference>
<dbReference type="Gene3D" id="2.60.40.1460">
    <property type="entry name" value="Integrin domains. Chain A, domain 2"/>
    <property type="match status" value="1"/>
</dbReference>
<dbReference type="PANTHER" id="PTHR23220">
    <property type="entry name" value="INTEGRIN ALPHA"/>
    <property type="match status" value="1"/>
</dbReference>
<dbReference type="PROSITE" id="PS50234">
    <property type="entry name" value="VWFA"/>
    <property type="match status" value="1"/>
</dbReference>
<dbReference type="Gene3D" id="2.60.40.1510">
    <property type="entry name" value="ntegrin, alpha v. Chain A, domain 3"/>
    <property type="match status" value="1"/>
</dbReference>
<evidence type="ECO:0000256" key="5">
    <source>
        <dbReference type="ARBA" id="ARBA00022729"/>
    </source>
</evidence>
<keyword evidence="6" id="KW-0677">Repeat</keyword>
<feature type="repeat" description="FG-GAP" evidence="15">
    <location>
        <begin position="505"/>
        <end position="561"/>
    </location>
</feature>
<dbReference type="InterPro" id="IPR002035">
    <property type="entry name" value="VWF_A"/>
</dbReference>
<evidence type="ECO:0000313" key="19">
    <source>
        <dbReference type="EMBL" id="KAK2815604.1"/>
    </source>
</evidence>
<dbReference type="AlphaFoldDB" id="A0AA88IN41"/>
<dbReference type="PROSITE" id="PS51470">
    <property type="entry name" value="FG_GAP"/>
    <property type="match status" value="3"/>
</dbReference>
<evidence type="ECO:0000256" key="9">
    <source>
        <dbReference type="ARBA" id="ARBA00022989"/>
    </source>
</evidence>
<evidence type="ECO:0000256" key="12">
    <source>
        <dbReference type="ARBA" id="ARBA00023157"/>
    </source>
</evidence>
<feature type="domain" description="VWFA" evidence="18">
    <location>
        <begin position="160"/>
        <end position="335"/>
    </location>
</feature>
<dbReference type="Gene3D" id="3.40.50.410">
    <property type="entry name" value="von Willebrand factor, type A domain"/>
    <property type="match status" value="1"/>
</dbReference>
<evidence type="ECO:0000256" key="14">
    <source>
        <dbReference type="ARBA" id="ARBA00023180"/>
    </source>
</evidence>
<dbReference type="GO" id="GO:0046872">
    <property type="term" value="F:metal ion binding"/>
    <property type="evidence" value="ECO:0007669"/>
    <property type="project" value="UniProtKB-KW"/>
</dbReference>
<keyword evidence="13 16" id="KW-0675">Receptor</keyword>
<feature type="region of interest" description="Disordered" evidence="17">
    <location>
        <begin position="1143"/>
        <end position="1192"/>
    </location>
</feature>
<feature type="compositionally biased region" description="Polar residues" evidence="17">
    <location>
        <begin position="1061"/>
        <end position="1073"/>
    </location>
</feature>
<dbReference type="InterPro" id="IPR013649">
    <property type="entry name" value="Integrin_alpha_Ig-like_1"/>
</dbReference>
<keyword evidence="20" id="KW-1185">Reference proteome</keyword>
<dbReference type="Gene3D" id="2.130.10.130">
    <property type="entry name" value="Integrin alpha, N-terminal"/>
    <property type="match status" value="1"/>
</dbReference>
<dbReference type="InterPro" id="IPR048633">
    <property type="entry name" value="ITGAX-like_Ig_3"/>
</dbReference>
<evidence type="ECO:0000256" key="10">
    <source>
        <dbReference type="ARBA" id="ARBA00023037"/>
    </source>
</evidence>
<keyword evidence="4" id="KW-0479">Metal-binding</keyword>
<dbReference type="PRINTS" id="PR01185">
    <property type="entry name" value="INTEGRINA"/>
</dbReference>
<dbReference type="InterPro" id="IPR013517">
    <property type="entry name" value="FG-GAP"/>
</dbReference>
<dbReference type="SMART" id="SM00327">
    <property type="entry name" value="VWA"/>
    <property type="match status" value="1"/>
</dbReference>
<evidence type="ECO:0000256" key="1">
    <source>
        <dbReference type="ARBA" id="ARBA00004479"/>
    </source>
</evidence>
<keyword evidence="9 16" id="KW-1133">Transmembrane helix</keyword>
<dbReference type="GO" id="GO:0033627">
    <property type="term" value="P:cell adhesion mediated by integrin"/>
    <property type="evidence" value="ECO:0007669"/>
    <property type="project" value="TreeGrafter"/>
</dbReference>
<keyword evidence="5 16" id="KW-0732">Signal</keyword>
<evidence type="ECO:0000256" key="17">
    <source>
        <dbReference type="SAM" id="MobiDB-lite"/>
    </source>
</evidence>
<comment type="caution">
    <text evidence="19">The sequence shown here is derived from an EMBL/GenBank/DDBJ whole genome shotgun (WGS) entry which is preliminary data.</text>
</comment>
<name>A0AA88IN41_CHASR</name>
<dbReference type="PANTHER" id="PTHR23220:SF84">
    <property type="entry name" value="INTEGRIN ALPHA-L"/>
    <property type="match status" value="1"/>
</dbReference>
<feature type="repeat" description="FG-GAP" evidence="15">
    <location>
        <begin position="442"/>
        <end position="504"/>
    </location>
</feature>
<feature type="region of interest" description="Disordered" evidence="17">
    <location>
        <begin position="1061"/>
        <end position="1088"/>
    </location>
</feature>
<dbReference type="Gene3D" id="2.60.40.1530">
    <property type="entry name" value="ntegrin, alpha v. Chain A, domain 4"/>
    <property type="match status" value="1"/>
</dbReference>
<gene>
    <name evidence="19" type="ORF">Q5P01_026071</name>
</gene>
<organism evidence="19 20">
    <name type="scientific">Channa striata</name>
    <name type="common">Snakehead murrel</name>
    <name type="synonym">Ophicephalus striatus</name>
    <dbReference type="NCBI Taxonomy" id="64152"/>
    <lineage>
        <taxon>Eukaryota</taxon>
        <taxon>Metazoa</taxon>
        <taxon>Chordata</taxon>
        <taxon>Craniata</taxon>
        <taxon>Vertebrata</taxon>
        <taxon>Euteleostomi</taxon>
        <taxon>Actinopterygii</taxon>
        <taxon>Neopterygii</taxon>
        <taxon>Teleostei</taxon>
        <taxon>Neoteleostei</taxon>
        <taxon>Acanthomorphata</taxon>
        <taxon>Anabantaria</taxon>
        <taxon>Anabantiformes</taxon>
        <taxon>Channoidei</taxon>
        <taxon>Channidae</taxon>
        <taxon>Channa</taxon>
    </lineage>
</organism>
<accession>A0AA88IN41</accession>
<dbReference type="GO" id="GO:0007160">
    <property type="term" value="P:cell-matrix adhesion"/>
    <property type="evidence" value="ECO:0007669"/>
    <property type="project" value="TreeGrafter"/>
</dbReference>
<feature type="repeat" description="FG-GAP" evidence="15">
    <location>
        <begin position="566"/>
        <end position="625"/>
    </location>
</feature>
<dbReference type="Gene3D" id="1.20.5.930">
    <property type="entry name" value="Bicelle-embedded integrin alpha(iib) transmembrane segment"/>
    <property type="match status" value="1"/>
</dbReference>
<reference evidence="19" key="1">
    <citation type="submission" date="2023-07" db="EMBL/GenBank/DDBJ databases">
        <title>Chromosome-level Genome Assembly of Striped Snakehead (Channa striata).</title>
        <authorList>
            <person name="Liu H."/>
        </authorList>
    </citation>
    <scope>NUCLEOTIDE SEQUENCE</scope>
    <source>
        <strain evidence="19">Gz</strain>
        <tissue evidence="19">Muscle</tissue>
    </source>
</reference>
<evidence type="ECO:0000256" key="2">
    <source>
        <dbReference type="ARBA" id="ARBA00008054"/>
    </source>
</evidence>
<keyword evidence="3 16" id="KW-0812">Transmembrane</keyword>
<keyword evidence="11 16" id="KW-0472">Membrane</keyword>
<evidence type="ECO:0000256" key="15">
    <source>
        <dbReference type="PROSITE-ProRule" id="PRU00803"/>
    </source>
</evidence>
<dbReference type="SUPFAM" id="SSF69179">
    <property type="entry name" value="Integrin domains"/>
    <property type="match status" value="2"/>
</dbReference>
<keyword evidence="14" id="KW-0325">Glycoprotein</keyword>
<dbReference type="GO" id="GO:0098609">
    <property type="term" value="P:cell-cell adhesion"/>
    <property type="evidence" value="ECO:0007669"/>
    <property type="project" value="TreeGrafter"/>
</dbReference>
<sequence length="1192" mass="133099">MQWQRGIFLLIYMVALAIRVSLSFNIEMTTLSVYNGAKEDFFGYKVLQFTSGTNKGIIVTAPLHLNGTGEVCKYIPNQREQCVSPTDISFKNQTIPVKHFGLTIAAHPTGSQFTVCTPSIAHECNENSYLNSACYNMKEDFKLVPPLTPAFQECTKKTVDLVFLFDGSASMTETEFNKNKDFIVDIIDSLKNSSIKFAAVQFSSDSRKVFDFNDYQAGTALRKLTEEAHMKSLTNTHRALRFVLDHLFENSAAGASPDATKVLVIITDGDPSDTDRNNIVKKYDEKNIIRFVIGVKVPSMDKFKSISSQPTDKYAFKIENYDGLTGILENFQKKIFNMEGSKMARAGNFTNEMSQSGFSAVFHNDTLILGSVGSNSWRGSLQEIDENNETEIDDPGIEKDSYMGYSVAAGEKNSVPLYFSGAPRFEHIGQVILFKQNDKKWTTAQRITGTQIGSYFGAELCSVDIDADGSTDFLLVGVPQFYNPQAKTEGQIYVYRLTDEMKLENELIVTAPAMGRFGTTIASLADLTGDGLRDVAVGAPLEDDNRGAVYIYLGDRRKGIREHFSQRIMGEKLKSGLFFGQAIVGNIDLEDDGLPDIVIGSQGKAVVLRSKPVFNVTARLSFQPGEISIDNFNCFGKADNVFHMITITTCFESVETTTSKAGSKSAGLNISYTLDIDPMRQIYRGFFSPTDKKARNLTAACELKHKETCFNYSIYMPICVKDTLSPLSFKLNFSQADSNSESSVLNPDSKSQTVVEIPFEKHCANNNTCIADLVVEFDSSSELLVAEDNSFNVSVKLSNRGDDSYNTSLTMYYPPGLSFSMMSLKENSRQVSHTCHDLEGVLDKTVCSVSLPVYRSKAHATFKTLFRIDTEYEWNNTISMTIVGNSDNANSSKKSSMTKIIPVRLQIKMAVTMRKDTITYLNFTSEDYVPKKLEIIYQITNLGVTALPGNVSLIFPTQLEHSFEMKNYTVFVKQSKTLCTNVQPSPCSTENHSKMITCDTLTLEKDSTTEVILSGEVHFRDLKQHAENIAFLKRYTGEDGQVKFKSFLNVHYDRKRFLLDSQQHQTKNRQNGFQKEKSNEMCPGKENSPNMKWSEVQVEFVIPADQRLIVVTGVVLGLLLLIIITIIMFKMGCFKRRKLPDEEELDPVPTPAFVPTQENVSEPNSEKPSEDENLLDDANDNGAFSDSLEGKE</sequence>
<feature type="transmembrane region" description="Helical" evidence="16">
    <location>
        <begin position="1108"/>
        <end position="1129"/>
    </location>
</feature>
<dbReference type="GO" id="GO:0008305">
    <property type="term" value="C:integrin complex"/>
    <property type="evidence" value="ECO:0007669"/>
    <property type="project" value="InterPro"/>
</dbReference>
<evidence type="ECO:0000256" key="8">
    <source>
        <dbReference type="ARBA" id="ARBA00022889"/>
    </source>
</evidence>
<dbReference type="Pfam" id="PF08441">
    <property type="entry name" value="Integrin_A_Ig_1"/>
    <property type="match status" value="1"/>
</dbReference>
<dbReference type="InterPro" id="IPR013519">
    <property type="entry name" value="Int_alpha_beta-p"/>
</dbReference>
<keyword evidence="10 16" id="KW-0401">Integrin</keyword>
<dbReference type="InterPro" id="IPR028994">
    <property type="entry name" value="Integrin_alpha_N"/>
</dbReference>
<comment type="similarity">
    <text evidence="2 16">Belongs to the integrin alpha chain family.</text>
</comment>
<dbReference type="SUPFAM" id="SSF69318">
    <property type="entry name" value="Integrin alpha N-terminal domain"/>
    <property type="match status" value="1"/>
</dbReference>
<dbReference type="PRINTS" id="PR00453">
    <property type="entry name" value="VWFADOMAIN"/>
</dbReference>
<keyword evidence="7" id="KW-0106">Calcium</keyword>
<dbReference type="InterPro" id="IPR048285">
    <property type="entry name" value="Integrin_alpha_Ig-like_2"/>
</dbReference>
<evidence type="ECO:0000259" key="18">
    <source>
        <dbReference type="PROSITE" id="PS50234"/>
    </source>
</evidence>
<feature type="signal peptide" evidence="16">
    <location>
        <begin position="1"/>
        <end position="23"/>
    </location>
</feature>
<dbReference type="GO" id="GO:0005178">
    <property type="term" value="F:integrin binding"/>
    <property type="evidence" value="ECO:0007669"/>
    <property type="project" value="TreeGrafter"/>
</dbReference>
<proteinExistence type="inferred from homology"/>
<dbReference type="InterPro" id="IPR036465">
    <property type="entry name" value="vWFA_dom_sf"/>
</dbReference>
<evidence type="ECO:0000256" key="7">
    <source>
        <dbReference type="ARBA" id="ARBA00022837"/>
    </source>
</evidence>
<dbReference type="EMBL" id="JAUPFM010000022">
    <property type="protein sequence ID" value="KAK2815604.1"/>
    <property type="molecule type" value="Genomic_DNA"/>
</dbReference>
<evidence type="ECO:0000256" key="6">
    <source>
        <dbReference type="ARBA" id="ARBA00022737"/>
    </source>
</evidence>
<dbReference type="SUPFAM" id="SSF53300">
    <property type="entry name" value="vWA-like"/>
    <property type="match status" value="1"/>
</dbReference>
<evidence type="ECO:0000256" key="3">
    <source>
        <dbReference type="ARBA" id="ARBA00022692"/>
    </source>
</evidence>
<dbReference type="SMART" id="SM00191">
    <property type="entry name" value="Int_alpha"/>
    <property type="match status" value="4"/>
</dbReference>
<dbReference type="Pfam" id="PF20805">
    <property type="entry name" value="Integrin_A_Ig_2"/>
    <property type="match status" value="1"/>
</dbReference>
<dbReference type="Proteomes" id="UP001187415">
    <property type="component" value="Unassembled WGS sequence"/>
</dbReference>
<dbReference type="InterPro" id="IPR000413">
    <property type="entry name" value="Integrin_alpha"/>
</dbReference>
<dbReference type="Pfam" id="PF00092">
    <property type="entry name" value="VWA"/>
    <property type="match status" value="1"/>
</dbReference>
<dbReference type="GO" id="GO:0007229">
    <property type="term" value="P:integrin-mediated signaling pathway"/>
    <property type="evidence" value="ECO:0007669"/>
    <property type="project" value="UniProtKB-KW"/>
</dbReference>
<keyword evidence="12" id="KW-1015">Disulfide bond</keyword>
<evidence type="ECO:0000256" key="13">
    <source>
        <dbReference type="ARBA" id="ARBA00023170"/>
    </source>
</evidence>
<evidence type="ECO:0000256" key="11">
    <source>
        <dbReference type="ARBA" id="ARBA00023136"/>
    </source>
</evidence>
<evidence type="ECO:0000313" key="20">
    <source>
        <dbReference type="Proteomes" id="UP001187415"/>
    </source>
</evidence>
<evidence type="ECO:0000256" key="4">
    <source>
        <dbReference type="ARBA" id="ARBA00022723"/>
    </source>
</evidence>
<protein>
    <recommendedName>
        <fullName evidence="18">VWFA domain-containing protein</fullName>
    </recommendedName>
</protein>
<keyword evidence="8 16" id="KW-0130">Cell adhesion</keyword>